<evidence type="ECO:0000313" key="6">
    <source>
        <dbReference type="EMBL" id="CAH2319216.1"/>
    </source>
</evidence>
<dbReference type="AlphaFoldDB" id="A0AAD1T4N6"/>
<dbReference type="PROSITE" id="PS51681">
    <property type="entry name" value="SAM_MT_NNMT_PNMT_TEMT"/>
    <property type="match status" value="1"/>
</dbReference>
<evidence type="ECO:0000256" key="4">
    <source>
        <dbReference type="ARBA" id="ARBA00022691"/>
    </source>
</evidence>
<dbReference type="GO" id="GO:0032259">
    <property type="term" value="P:methylation"/>
    <property type="evidence" value="ECO:0007669"/>
    <property type="project" value="UniProtKB-KW"/>
</dbReference>
<dbReference type="Gene3D" id="3.40.50.150">
    <property type="entry name" value="Vaccinia Virus protein VP39"/>
    <property type="match status" value="1"/>
</dbReference>
<dbReference type="NCBIfam" id="NF041360">
    <property type="entry name" value="GntF_guanitoxin"/>
    <property type="match status" value="1"/>
</dbReference>
<feature type="binding site" evidence="5">
    <location>
        <position position="70"/>
    </location>
    <ligand>
        <name>S-adenosyl-L-methionine</name>
        <dbReference type="ChEBI" id="CHEBI:59789"/>
    </ligand>
</feature>
<dbReference type="EMBL" id="OW240921">
    <property type="protein sequence ID" value="CAH2319216.1"/>
    <property type="molecule type" value="Genomic_DNA"/>
</dbReference>
<organism evidence="6 7">
    <name type="scientific">Pelobates cultripes</name>
    <name type="common">Western spadefoot toad</name>
    <dbReference type="NCBI Taxonomy" id="61616"/>
    <lineage>
        <taxon>Eukaryota</taxon>
        <taxon>Metazoa</taxon>
        <taxon>Chordata</taxon>
        <taxon>Craniata</taxon>
        <taxon>Vertebrata</taxon>
        <taxon>Euteleostomi</taxon>
        <taxon>Amphibia</taxon>
        <taxon>Batrachia</taxon>
        <taxon>Anura</taxon>
        <taxon>Pelobatoidea</taxon>
        <taxon>Pelobatidae</taxon>
        <taxon>Pelobates</taxon>
    </lineage>
</organism>
<protein>
    <submittedName>
        <fullName evidence="6">Nicotinamide N-methyltransferase-like</fullName>
    </submittedName>
</protein>
<evidence type="ECO:0000256" key="3">
    <source>
        <dbReference type="ARBA" id="ARBA00022679"/>
    </source>
</evidence>
<comment type="similarity">
    <text evidence="1">Belongs to the class I-like SAM-binding methyltransferase superfamily. NNMT/PNMT/TEMT family.</text>
</comment>
<dbReference type="GO" id="GO:0005829">
    <property type="term" value="C:cytosol"/>
    <property type="evidence" value="ECO:0007669"/>
    <property type="project" value="TreeGrafter"/>
</dbReference>
<evidence type="ECO:0000256" key="2">
    <source>
        <dbReference type="ARBA" id="ARBA00022603"/>
    </source>
</evidence>
<dbReference type="PANTHER" id="PTHR10867:SF32">
    <property type="entry name" value="NICOTINAMIDE N-METHYLTRANSFERASE"/>
    <property type="match status" value="1"/>
</dbReference>
<sequence>YSNMSEFTKAFDYEKEFNARLYLDTYFHLGSGSLADDFLRFELANLHKIFTSGGVTGKTLIDIGTCPSIYHLLSACESFNEIIATWYTQTELHELQMWMNKDQGAFDWSSVVKHVCELEGKSGKCQEKEDKLRGKIKQVLHCDVSKNNPLEPVVLPKADCLIAAVCLEAACRNQNSYITALKNLSNLLKPEGHLILAGDLGANYYEVGPNKIFSLAVSEQSLRNALSESGYAIRELVSFGKPEGADFDNSDYEGFYFIHAQKP</sequence>
<dbReference type="InterPro" id="IPR053384">
    <property type="entry name" value="SAM-dep_methyltransferase"/>
</dbReference>
<evidence type="ECO:0000256" key="5">
    <source>
        <dbReference type="PIRSR" id="PIRSR000384-1"/>
    </source>
</evidence>
<dbReference type="SUPFAM" id="SSF53335">
    <property type="entry name" value="S-adenosyl-L-methionine-dependent methyltransferases"/>
    <property type="match status" value="1"/>
</dbReference>
<gene>
    <name evidence="6" type="ORF">PECUL_23A035869</name>
</gene>
<keyword evidence="3" id="KW-0808">Transferase</keyword>
<dbReference type="FunFam" id="3.40.50.150:FF:000065">
    <property type="entry name" value="Phenylethanolamine N-methyltransferase"/>
    <property type="match status" value="1"/>
</dbReference>
<dbReference type="GO" id="GO:0008757">
    <property type="term" value="F:S-adenosylmethionine-dependent methyltransferase activity"/>
    <property type="evidence" value="ECO:0007669"/>
    <property type="project" value="UniProtKB-ARBA"/>
</dbReference>
<keyword evidence="4 5" id="KW-0949">S-adenosyl-L-methionine</keyword>
<dbReference type="PIRSF" id="PIRSF000384">
    <property type="entry name" value="PNMTase"/>
    <property type="match status" value="1"/>
</dbReference>
<feature type="non-terminal residue" evidence="6">
    <location>
        <position position="1"/>
    </location>
</feature>
<reference evidence="6" key="1">
    <citation type="submission" date="2022-03" db="EMBL/GenBank/DDBJ databases">
        <authorList>
            <person name="Alioto T."/>
            <person name="Alioto T."/>
            <person name="Gomez Garrido J."/>
        </authorList>
    </citation>
    <scope>NUCLEOTIDE SEQUENCE</scope>
</reference>
<keyword evidence="7" id="KW-1185">Reference proteome</keyword>
<evidence type="ECO:0000256" key="1">
    <source>
        <dbReference type="ARBA" id="ARBA00007996"/>
    </source>
</evidence>
<feature type="binding site" evidence="5">
    <location>
        <begin position="143"/>
        <end position="144"/>
    </location>
    <ligand>
        <name>S-adenosyl-L-methionine</name>
        <dbReference type="ChEBI" id="CHEBI:59789"/>
    </ligand>
</feature>
<dbReference type="Pfam" id="PF01234">
    <property type="entry name" value="NNMT_PNMT_TEMT"/>
    <property type="match status" value="1"/>
</dbReference>
<proteinExistence type="inferred from homology"/>
<dbReference type="Proteomes" id="UP001295444">
    <property type="component" value="Chromosome 10"/>
</dbReference>
<dbReference type="InterPro" id="IPR029063">
    <property type="entry name" value="SAM-dependent_MTases_sf"/>
</dbReference>
<name>A0AAD1T4N6_PELCU</name>
<accession>A0AAD1T4N6</accession>
<feature type="binding site" evidence="5">
    <location>
        <position position="22"/>
    </location>
    <ligand>
        <name>S-adenosyl-L-methionine</name>
        <dbReference type="ChEBI" id="CHEBI:59789"/>
    </ligand>
</feature>
<dbReference type="PANTHER" id="PTHR10867">
    <property type="entry name" value="NNMT/PNMT/TEMT FAMILY MEMBER"/>
    <property type="match status" value="1"/>
</dbReference>
<keyword evidence="2" id="KW-0489">Methyltransferase</keyword>
<dbReference type="InterPro" id="IPR000940">
    <property type="entry name" value="NNMT_TEMT_trans"/>
</dbReference>
<dbReference type="GO" id="GO:0008170">
    <property type="term" value="F:N-methyltransferase activity"/>
    <property type="evidence" value="ECO:0007669"/>
    <property type="project" value="TreeGrafter"/>
</dbReference>
<evidence type="ECO:0000313" key="7">
    <source>
        <dbReference type="Proteomes" id="UP001295444"/>
    </source>
</evidence>